<dbReference type="AlphaFoldDB" id="A0A2S6NJ47"/>
<dbReference type="InterPro" id="IPR037171">
    <property type="entry name" value="NagB/RpiA_transferase-like"/>
</dbReference>
<dbReference type="Pfam" id="PF01812">
    <property type="entry name" value="5-FTHF_cyc-lig"/>
    <property type="match status" value="1"/>
</dbReference>
<comment type="similarity">
    <text evidence="1 5">Belongs to the 5-formyltetrahydrofolate cyclo-ligase family.</text>
</comment>
<sequence length="191" mass="20778">MTIPPPDLDVALWRKARRPELIARRLALSAEDRAAAGARITARLEAALAEAPARLVGFYWPFKGEYDPRPLVRSLHQAGVALALPVVVGKAQPLIFRPWWPGVAMTHGVWSIPIPAGGEPVQPDTLLVPLVGFDGGNYRLGYGGGFYDRTIAAMPIRPRAIGVGFGCTRLDTVYPQPYDIPMDRIVTDDTG</sequence>
<evidence type="ECO:0000313" key="6">
    <source>
        <dbReference type="EMBL" id="PPQ34686.1"/>
    </source>
</evidence>
<evidence type="ECO:0000256" key="2">
    <source>
        <dbReference type="ARBA" id="ARBA00022741"/>
    </source>
</evidence>
<keyword evidence="3 4" id="KW-0067">ATP-binding</keyword>
<protein>
    <recommendedName>
        <fullName evidence="5">5-formyltetrahydrofolate cyclo-ligase</fullName>
        <ecNumber evidence="5">6.3.3.2</ecNumber>
    </recommendedName>
</protein>
<evidence type="ECO:0000313" key="7">
    <source>
        <dbReference type="Proteomes" id="UP000239724"/>
    </source>
</evidence>
<accession>A0A2S6NJ47</accession>
<reference evidence="6 7" key="1">
    <citation type="journal article" date="2018" name="Arch. Microbiol.">
        <title>New insights into the metabolic potential of the phototrophic purple bacterium Rhodopila globiformis DSM 161(T) from its draft genome sequence and evidence for a vanadium-dependent nitrogenase.</title>
        <authorList>
            <person name="Imhoff J.F."/>
            <person name="Rahn T."/>
            <person name="Kunzel S."/>
            <person name="Neulinger S.C."/>
        </authorList>
    </citation>
    <scope>NUCLEOTIDE SEQUENCE [LARGE SCALE GENOMIC DNA]</scope>
    <source>
        <strain evidence="6 7">DSM 161</strain>
    </source>
</reference>
<dbReference type="GO" id="GO:0030272">
    <property type="term" value="F:5-formyltetrahydrofolate cyclo-ligase activity"/>
    <property type="evidence" value="ECO:0007669"/>
    <property type="project" value="UniProtKB-EC"/>
</dbReference>
<dbReference type="NCBIfam" id="TIGR02727">
    <property type="entry name" value="MTHFS_bact"/>
    <property type="match status" value="1"/>
</dbReference>
<comment type="catalytic activity">
    <reaction evidence="5">
        <text>(6S)-5-formyl-5,6,7,8-tetrahydrofolate + ATP = (6R)-5,10-methenyltetrahydrofolate + ADP + phosphate</text>
        <dbReference type="Rhea" id="RHEA:10488"/>
        <dbReference type="ChEBI" id="CHEBI:30616"/>
        <dbReference type="ChEBI" id="CHEBI:43474"/>
        <dbReference type="ChEBI" id="CHEBI:57455"/>
        <dbReference type="ChEBI" id="CHEBI:57457"/>
        <dbReference type="ChEBI" id="CHEBI:456216"/>
        <dbReference type="EC" id="6.3.3.2"/>
    </reaction>
</comment>
<feature type="binding site" evidence="4">
    <location>
        <begin position="139"/>
        <end position="147"/>
    </location>
    <ligand>
        <name>ATP</name>
        <dbReference type="ChEBI" id="CHEBI:30616"/>
    </ligand>
</feature>
<evidence type="ECO:0000256" key="3">
    <source>
        <dbReference type="ARBA" id="ARBA00022840"/>
    </source>
</evidence>
<dbReference type="InterPro" id="IPR024185">
    <property type="entry name" value="FTHF_cligase-like_sf"/>
</dbReference>
<proteinExistence type="inferred from homology"/>
<dbReference type="GO" id="GO:0005524">
    <property type="term" value="F:ATP binding"/>
    <property type="evidence" value="ECO:0007669"/>
    <property type="project" value="UniProtKB-KW"/>
</dbReference>
<dbReference type="Proteomes" id="UP000239724">
    <property type="component" value="Unassembled WGS sequence"/>
</dbReference>
<keyword evidence="6" id="KW-0436">Ligase</keyword>
<name>A0A2S6NJ47_RHOGL</name>
<evidence type="ECO:0000256" key="4">
    <source>
        <dbReference type="PIRSR" id="PIRSR006806-1"/>
    </source>
</evidence>
<dbReference type="PANTHER" id="PTHR23407">
    <property type="entry name" value="ATPASE INHIBITOR/5-FORMYLTETRAHYDROFOLATE CYCLO-LIGASE"/>
    <property type="match status" value="1"/>
</dbReference>
<dbReference type="OrthoDB" id="9801938at2"/>
<dbReference type="GO" id="GO:0009396">
    <property type="term" value="P:folic acid-containing compound biosynthetic process"/>
    <property type="evidence" value="ECO:0007669"/>
    <property type="project" value="TreeGrafter"/>
</dbReference>
<organism evidence="6 7">
    <name type="scientific">Rhodopila globiformis</name>
    <name type="common">Rhodopseudomonas globiformis</name>
    <dbReference type="NCBI Taxonomy" id="1071"/>
    <lineage>
        <taxon>Bacteria</taxon>
        <taxon>Pseudomonadati</taxon>
        <taxon>Pseudomonadota</taxon>
        <taxon>Alphaproteobacteria</taxon>
        <taxon>Acetobacterales</taxon>
        <taxon>Acetobacteraceae</taxon>
        <taxon>Rhodopila</taxon>
    </lineage>
</organism>
<dbReference type="PIRSF" id="PIRSF006806">
    <property type="entry name" value="FTHF_cligase"/>
    <property type="match status" value="1"/>
</dbReference>
<dbReference type="RefSeq" id="WP_104518685.1">
    <property type="nucleotide sequence ID" value="NZ_NHRY01000093.1"/>
</dbReference>
<comment type="caution">
    <text evidence="6">The sequence shown here is derived from an EMBL/GenBank/DDBJ whole genome shotgun (WGS) entry which is preliminary data.</text>
</comment>
<dbReference type="PANTHER" id="PTHR23407:SF1">
    <property type="entry name" value="5-FORMYLTETRAHYDROFOLATE CYCLO-LIGASE"/>
    <property type="match status" value="1"/>
</dbReference>
<keyword evidence="5" id="KW-0460">Magnesium</keyword>
<keyword evidence="7" id="KW-1185">Reference proteome</keyword>
<comment type="cofactor">
    <cofactor evidence="5">
        <name>Mg(2+)</name>
        <dbReference type="ChEBI" id="CHEBI:18420"/>
    </cofactor>
</comment>
<dbReference type="EMBL" id="NHRY01000093">
    <property type="protein sequence ID" value="PPQ34686.1"/>
    <property type="molecule type" value="Genomic_DNA"/>
</dbReference>
<dbReference type="InterPro" id="IPR002698">
    <property type="entry name" value="FTHF_cligase"/>
</dbReference>
<evidence type="ECO:0000256" key="1">
    <source>
        <dbReference type="ARBA" id="ARBA00010638"/>
    </source>
</evidence>
<keyword evidence="5" id="KW-0479">Metal-binding</keyword>
<gene>
    <name evidence="6" type="ORF">CCS01_09875</name>
</gene>
<dbReference type="EC" id="6.3.3.2" evidence="5"/>
<dbReference type="SUPFAM" id="SSF100950">
    <property type="entry name" value="NagB/RpiA/CoA transferase-like"/>
    <property type="match status" value="1"/>
</dbReference>
<dbReference type="GO" id="GO:0046872">
    <property type="term" value="F:metal ion binding"/>
    <property type="evidence" value="ECO:0007669"/>
    <property type="project" value="UniProtKB-KW"/>
</dbReference>
<evidence type="ECO:0000256" key="5">
    <source>
        <dbReference type="RuleBase" id="RU361279"/>
    </source>
</evidence>
<dbReference type="GO" id="GO:0035999">
    <property type="term" value="P:tetrahydrofolate interconversion"/>
    <property type="evidence" value="ECO:0007669"/>
    <property type="project" value="TreeGrafter"/>
</dbReference>
<feature type="binding site" evidence="4">
    <location>
        <position position="65"/>
    </location>
    <ligand>
        <name>substrate</name>
    </ligand>
</feature>
<keyword evidence="2 4" id="KW-0547">Nucleotide-binding</keyword>
<dbReference type="Gene3D" id="3.40.50.10420">
    <property type="entry name" value="NagB/RpiA/CoA transferase-like"/>
    <property type="match status" value="1"/>
</dbReference>